<gene>
    <name evidence="1" type="ORF">ACE1CI_04750</name>
</gene>
<dbReference type="EMBL" id="JBHFNR010000024">
    <property type="protein sequence ID" value="MFB2892237.1"/>
    <property type="molecule type" value="Genomic_DNA"/>
</dbReference>
<dbReference type="Proteomes" id="UP001576784">
    <property type="component" value="Unassembled WGS sequence"/>
</dbReference>
<dbReference type="RefSeq" id="WP_413261901.1">
    <property type="nucleotide sequence ID" value="NZ_JBHFNR010000024.1"/>
</dbReference>
<evidence type="ECO:0000313" key="2">
    <source>
        <dbReference type="Proteomes" id="UP001576784"/>
    </source>
</evidence>
<reference evidence="1 2" key="1">
    <citation type="submission" date="2024-09" db="EMBL/GenBank/DDBJ databases">
        <title>Floridaenema gen nov. (Aerosakkonemataceae, Aerosakkonematales ord. nov., Cyanobacteria) from benthic tropical and subtropical fresh waters, with the description of four new species.</title>
        <authorList>
            <person name="Moretto J.A."/>
            <person name="Berthold D.E."/>
            <person name="Lefler F.W."/>
            <person name="Huang I.-S."/>
            <person name="Laughinghouse H. IV."/>
        </authorList>
    </citation>
    <scope>NUCLEOTIDE SEQUENCE [LARGE SCALE GENOMIC DNA]</scope>
    <source>
        <strain evidence="1 2">BLCC-F50</strain>
    </source>
</reference>
<name>A0ABV4XKK0_9CYAN</name>
<proteinExistence type="predicted"/>
<accession>A0ABV4XKK0</accession>
<comment type="caution">
    <text evidence="1">The sequence shown here is derived from an EMBL/GenBank/DDBJ whole genome shotgun (WGS) entry which is preliminary data.</text>
</comment>
<organism evidence="1 2">
    <name type="scientific">Floridaenema flaviceps BLCC-F50</name>
    <dbReference type="NCBI Taxonomy" id="3153642"/>
    <lineage>
        <taxon>Bacteria</taxon>
        <taxon>Bacillati</taxon>
        <taxon>Cyanobacteriota</taxon>
        <taxon>Cyanophyceae</taxon>
        <taxon>Oscillatoriophycideae</taxon>
        <taxon>Aerosakkonematales</taxon>
        <taxon>Aerosakkonemataceae</taxon>
        <taxon>Floridanema</taxon>
        <taxon>Floridanema flaviceps</taxon>
    </lineage>
</organism>
<sequence>MEYLITPPEETDWKINREDFVNNILKKWSNIQIQEVNNSDDYYQIEWFTQIPGESLKLDGALHRDGQGISLEGYLENCAKFAIWFRSLVPKSQRLIFYDQGYNYYIELQEGTTESEILAAFESTNLERVGGGK</sequence>
<evidence type="ECO:0000313" key="1">
    <source>
        <dbReference type="EMBL" id="MFB2892237.1"/>
    </source>
</evidence>
<keyword evidence="2" id="KW-1185">Reference proteome</keyword>
<protein>
    <submittedName>
        <fullName evidence="1">Uncharacterized protein</fullName>
    </submittedName>
</protein>